<organism evidence="9">
    <name type="scientific">Corethrella appendiculata</name>
    <dbReference type="NCBI Taxonomy" id="1370023"/>
    <lineage>
        <taxon>Eukaryota</taxon>
        <taxon>Metazoa</taxon>
        <taxon>Ecdysozoa</taxon>
        <taxon>Arthropoda</taxon>
        <taxon>Hexapoda</taxon>
        <taxon>Insecta</taxon>
        <taxon>Pterygota</taxon>
        <taxon>Neoptera</taxon>
        <taxon>Endopterygota</taxon>
        <taxon>Diptera</taxon>
        <taxon>Nematocera</taxon>
        <taxon>Culicoidea</taxon>
        <taxon>Chaoboridae</taxon>
        <taxon>Corethrella</taxon>
    </lineage>
</organism>
<feature type="region of interest" description="Disordered" evidence="7">
    <location>
        <begin position="294"/>
        <end position="317"/>
    </location>
</feature>
<feature type="region of interest" description="Disordered" evidence="7">
    <location>
        <begin position="83"/>
        <end position="103"/>
    </location>
</feature>
<sequence length="762" mass="86324">RYDARAQLTDLSQYEPPPGGYRNRLEYLSPAEQRAEQLCEEERYYSLYNNEVDEELYQEEINKRSESTYGQVPLNYDNVESTVENNDENSQEAESTEPYQPPFNFEIPQDIELPESMKEHAIIEKTARFISTQGPQMEILLKAKQSNNPQFEFLNHNGKLFCYYRHILMAMKNNVYPQDPHPAKPDSLDNKSDDGDSVLNEGSEGYLVQNIVVPLIKYKPSADCAYTQLISKITGKQIATIDESNENKSTTTDSSDNVVPSVSQLTYFQQNNAQNNGVEVKKISNGLMGLVQNYNSDSEDEDEEQEATEETKSSEDNNRVEIEFHGEIPPDYIQHIIDKTAAYVAKNGQNFEEILRTKNDPRFSFLNEGSEYNPYYSFKVRHTLNPYETVTTQQKSTATNVQTKSTDKIEKDTKPAPNSNDSSKSTCDNKPKLITPVSFSIKTKEEPSIPIKQVLPQEASSDEEENVDEKKTEVVKDSAPPPTTETNNQELTKESTPPPPALLASDFPRNLTPPPPPSISPLSRIESPPAAAEISDELKEAKRAEEKIRDKLANAAREKLGFISKEKQLQLERKRKAMAFLNQIKTINPSATIQKNEKSTSENGQSKIQTENLDDGNESDTSVHSIPSISADSNSVHEILDDEKDGKNDDNDVDDDDEISSKTTTNDSNLDENDDCDVVELVKNKRSRSRSRSSEPHRKRKKSKHSHNHKKKKSKRKSRSRSRSSSYRSRSSSPSDRKYSKHKSSSSSSSSSSSHRHRHHRY</sequence>
<evidence type="ECO:0000256" key="5">
    <source>
        <dbReference type="ARBA" id="ARBA00023163"/>
    </source>
</evidence>
<name>U5EHD3_9DIPT</name>
<evidence type="ECO:0000256" key="4">
    <source>
        <dbReference type="ARBA" id="ARBA00023015"/>
    </source>
</evidence>
<accession>U5EHD3</accession>
<dbReference type="GO" id="GO:0000395">
    <property type="term" value="P:mRNA 5'-splice site recognition"/>
    <property type="evidence" value="ECO:0007669"/>
    <property type="project" value="TreeGrafter"/>
</dbReference>
<dbReference type="Pfam" id="PF09750">
    <property type="entry name" value="DRY_EERY"/>
    <property type="match status" value="1"/>
</dbReference>
<evidence type="ECO:0000256" key="3">
    <source>
        <dbReference type="ARBA" id="ARBA00022884"/>
    </source>
</evidence>
<feature type="compositionally biased region" description="Acidic residues" evidence="7">
    <location>
        <begin position="85"/>
        <end position="95"/>
    </location>
</feature>
<feature type="domain" description="SURP motif" evidence="8">
    <location>
        <begin position="336"/>
        <end position="376"/>
    </location>
</feature>
<dbReference type="Gene3D" id="1.10.10.790">
    <property type="entry name" value="Surp module"/>
    <property type="match status" value="2"/>
</dbReference>
<proteinExistence type="evidence at transcript level"/>
<feature type="region of interest" description="Disordered" evidence="7">
    <location>
        <begin position="1"/>
        <end position="24"/>
    </location>
</feature>
<evidence type="ECO:0000256" key="2">
    <source>
        <dbReference type="ARBA" id="ARBA00022737"/>
    </source>
</evidence>
<keyword evidence="2" id="KW-0677">Repeat</keyword>
<keyword evidence="6" id="KW-0508">mRNA splicing</keyword>
<evidence type="ECO:0000256" key="6">
    <source>
        <dbReference type="ARBA" id="ARBA00023187"/>
    </source>
</evidence>
<feature type="compositionally biased region" description="Acidic residues" evidence="7">
    <location>
        <begin position="297"/>
        <end position="308"/>
    </location>
</feature>
<feature type="region of interest" description="Disordered" evidence="7">
    <location>
        <begin position="390"/>
        <end position="538"/>
    </location>
</feature>
<feature type="compositionally biased region" description="Acidic residues" evidence="7">
    <location>
        <begin position="669"/>
        <end position="678"/>
    </location>
</feature>
<dbReference type="PANTHER" id="PTHR13161">
    <property type="entry name" value="SPLICING FACTOR SUPPRESSOR OF WHITE APRICOT"/>
    <property type="match status" value="1"/>
</dbReference>
<reference evidence="9" key="1">
    <citation type="journal article" date="2014" name="Insect Biochem. Mol. Biol.">
        <title>An insight into the sialome of the frog biting fly, Corethrella appendiculata.</title>
        <authorList>
            <person name="Ribeiro J.M.C."/>
            <person name="Chagas A.C."/>
            <person name="Pham V.M."/>
            <person name="Lounibos L.P."/>
            <person name="Calvo E."/>
        </authorList>
    </citation>
    <scope>NUCLEOTIDE SEQUENCE</scope>
    <source>
        <tissue evidence="9">Salivary glands</tissue>
    </source>
</reference>
<feature type="compositionally biased region" description="Polar residues" evidence="7">
    <location>
        <begin position="416"/>
        <end position="428"/>
    </location>
</feature>
<dbReference type="AlphaFoldDB" id="U5EHD3"/>
<dbReference type="SUPFAM" id="SSF109905">
    <property type="entry name" value="Surp module (SWAP domain)"/>
    <property type="match status" value="2"/>
</dbReference>
<feature type="compositionally biased region" description="Polar residues" evidence="7">
    <location>
        <begin position="584"/>
        <end position="594"/>
    </location>
</feature>
<feature type="region of interest" description="Disordered" evidence="7">
    <location>
        <begin position="584"/>
        <end position="762"/>
    </location>
</feature>
<keyword evidence="5" id="KW-0804">Transcription</keyword>
<feature type="compositionally biased region" description="Basic and acidic residues" evidence="7">
    <location>
        <begin position="181"/>
        <end position="194"/>
    </location>
</feature>
<dbReference type="InterPro" id="IPR035967">
    <property type="entry name" value="SWAP/Surp_sf"/>
</dbReference>
<dbReference type="PROSITE" id="PS50128">
    <property type="entry name" value="SURP"/>
    <property type="match status" value="2"/>
</dbReference>
<dbReference type="InterPro" id="IPR000061">
    <property type="entry name" value="Surp"/>
</dbReference>
<feature type="compositionally biased region" description="Polar residues" evidence="7">
    <location>
        <begin position="619"/>
        <end position="636"/>
    </location>
</feature>
<evidence type="ECO:0000313" key="9">
    <source>
        <dbReference type="EMBL" id="JAB56799.1"/>
    </source>
</evidence>
<evidence type="ECO:0000259" key="8">
    <source>
        <dbReference type="PROSITE" id="PS50128"/>
    </source>
</evidence>
<feature type="compositionally biased region" description="Polar residues" evidence="7">
    <location>
        <begin position="601"/>
        <end position="611"/>
    </location>
</feature>
<keyword evidence="3" id="KW-0694">RNA-binding</keyword>
<feature type="region of interest" description="Disordered" evidence="7">
    <location>
        <begin position="178"/>
        <end position="200"/>
    </location>
</feature>
<feature type="compositionally biased region" description="Basic residues" evidence="7">
    <location>
        <begin position="684"/>
        <end position="722"/>
    </location>
</feature>
<dbReference type="SMART" id="SM01141">
    <property type="entry name" value="DRY_EERY"/>
    <property type="match status" value="1"/>
</dbReference>
<feature type="compositionally biased region" description="Low complexity" evidence="7">
    <location>
        <begin position="520"/>
        <end position="529"/>
    </location>
</feature>
<feature type="compositionally biased region" description="Low complexity" evidence="7">
    <location>
        <begin position="723"/>
        <end position="734"/>
    </location>
</feature>
<evidence type="ECO:0000256" key="7">
    <source>
        <dbReference type="SAM" id="MobiDB-lite"/>
    </source>
</evidence>
<dbReference type="EMBL" id="GANO01003072">
    <property type="protein sequence ID" value="JAB56799.1"/>
    <property type="molecule type" value="mRNA"/>
</dbReference>
<feature type="compositionally biased region" description="Polar residues" evidence="7">
    <location>
        <begin position="390"/>
        <end position="404"/>
    </location>
</feature>
<feature type="non-terminal residue" evidence="9">
    <location>
        <position position="1"/>
    </location>
</feature>
<dbReference type="InterPro" id="IPR040397">
    <property type="entry name" value="SWAP"/>
</dbReference>
<dbReference type="SMART" id="SM00648">
    <property type="entry name" value="SWAP"/>
    <property type="match status" value="2"/>
</dbReference>
<feature type="domain" description="SURP motif" evidence="8">
    <location>
        <begin position="122"/>
        <end position="164"/>
    </location>
</feature>
<feature type="compositionally biased region" description="Basic and acidic residues" evidence="7">
    <location>
        <begin position="405"/>
        <end position="414"/>
    </location>
</feature>
<keyword evidence="4" id="KW-0805">Transcription regulation</keyword>
<dbReference type="GO" id="GO:0003723">
    <property type="term" value="F:RNA binding"/>
    <property type="evidence" value="ECO:0007669"/>
    <property type="project" value="UniProtKB-KW"/>
</dbReference>
<keyword evidence="1" id="KW-0507">mRNA processing</keyword>
<dbReference type="Pfam" id="PF01805">
    <property type="entry name" value="Surp"/>
    <property type="match status" value="2"/>
</dbReference>
<evidence type="ECO:0000256" key="1">
    <source>
        <dbReference type="ARBA" id="ARBA00022664"/>
    </source>
</evidence>
<dbReference type="InterPro" id="IPR019147">
    <property type="entry name" value="SWAP_N_domain"/>
</dbReference>
<protein>
    <submittedName>
        <fullName evidence="9">Putative splicing factor suppressor of white-apricot</fullName>
    </submittedName>
</protein>
<dbReference type="PANTHER" id="PTHR13161:SF15">
    <property type="entry name" value="SPLICING FACTOR, SUPPRESSOR OF WHITE-APRICOT HOMOLOG"/>
    <property type="match status" value="1"/>
</dbReference>